<protein>
    <submittedName>
        <fullName evidence="11">S-adenosylmethionine decarboxylase</fullName>
    </submittedName>
</protein>
<dbReference type="GO" id="GO:0005829">
    <property type="term" value="C:cytosol"/>
    <property type="evidence" value="ECO:0007669"/>
    <property type="project" value="TreeGrafter"/>
</dbReference>
<keyword evidence="7" id="KW-0865">Zymogen</keyword>
<dbReference type="GO" id="GO:0004014">
    <property type="term" value="F:adenosylmethionine decarboxylase activity"/>
    <property type="evidence" value="ECO:0007669"/>
    <property type="project" value="InterPro"/>
</dbReference>
<dbReference type="NCBIfam" id="TIGR03330">
    <property type="entry name" value="SAM_DCase_Bsu"/>
    <property type="match status" value="1"/>
</dbReference>
<evidence type="ECO:0000256" key="8">
    <source>
        <dbReference type="ARBA" id="ARBA00023239"/>
    </source>
</evidence>
<keyword evidence="5" id="KW-0745">Spermidine biosynthesis</keyword>
<keyword evidence="6" id="KW-0620">Polyamine biosynthesis</keyword>
<dbReference type="Proteomes" id="UP000219439">
    <property type="component" value="Unassembled WGS sequence"/>
</dbReference>
<evidence type="ECO:0000256" key="7">
    <source>
        <dbReference type="ARBA" id="ARBA00023145"/>
    </source>
</evidence>
<dbReference type="AlphaFoldDB" id="A0A285NIN4"/>
<keyword evidence="2" id="KW-0949">S-adenosyl-L-methionine</keyword>
<dbReference type="PANTHER" id="PTHR33866:SF2">
    <property type="entry name" value="S-ADENOSYLMETHIONINE DECARBOXYLASE PROENZYME"/>
    <property type="match status" value="1"/>
</dbReference>
<evidence type="ECO:0000256" key="6">
    <source>
        <dbReference type="ARBA" id="ARBA00023115"/>
    </source>
</evidence>
<dbReference type="RefSeq" id="WP_097152448.1">
    <property type="nucleotide sequence ID" value="NZ_OBEL01000001.1"/>
</dbReference>
<evidence type="ECO:0000256" key="3">
    <source>
        <dbReference type="ARBA" id="ARBA00022793"/>
    </source>
</evidence>
<keyword evidence="3" id="KW-0210">Decarboxylase</keyword>
<evidence type="ECO:0000256" key="10">
    <source>
        <dbReference type="ARBA" id="ARBA00023317"/>
    </source>
</evidence>
<dbReference type="OrthoDB" id="9793120at2"/>
<organism evidence="11 12">
    <name type="scientific">Cohaesibacter gelatinilyticus</name>
    <dbReference type="NCBI Taxonomy" id="372072"/>
    <lineage>
        <taxon>Bacteria</taxon>
        <taxon>Pseudomonadati</taxon>
        <taxon>Pseudomonadota</taxon>
        <taxon>Alphaproteobacteria</taxon>
        <taxon>Hyphomicrobiales</taxon>
        <taxon>Cohaesibacteraceae</taxon>
    </lineage>
</organism>
<dbReference type="EMBL" id="OBEL01000001">
    <property type="protein sequence ID" value="SNZ07726.1"/>
    <property type="molecule type" value="Genomic_DNA"/>
</dbReference>
<reference evidence="11 12" key="1">
    <citation type="submission" date="2017-09" db="EMBL/GenBank/DDBJ databases">
        <authorList>
            <person name="Ehlers B."/>
            <person name="Leendertz F.H."/>
        </authorList>
    </citation>
    <scope>NUCLEOTIDE SEQUENCE [LARGE SCALE GENOMIC DNA]</scope>
    <source>
        <strain evidence="11 12">DSM 18289</strain>
    </source>
</reference>
<keyword evidence="12" id="KW-1185">Reference proteome</keyword>
<keyword evidence="10" id="KW-0670">Pyruvate</keyword>
<proteinExistence type="predicted"/>
<comment type="cofactor">
    <cofactor evidence="1">
        <name>pyruvate</name>
        <dbReference type="ChEBI" id="CHEBI:15361"/>
    </cofactor>
</comment>
<dbReference type="InterPro" id="IPR017716">
    <property type="entry name" value="S-AdoMet_deCOase_pro-enz"/>
</dbReference>
<dbReference type="InterPro" id="IPR042284">
    <property type="entry name" value="AdoMetDC_N"/>
</dbReference>
<evidence type="ECO:0000256" key="9">
    <source>
        <dbReference type="ARBA" id="ARBA00023270"/>
    </source>
</evidence>
<dbReference type="SUPFAM" id="SSF56276">
    <property type="entry name" value="S-adenosylmethionine decarboxylase"/>
    <property type="match status" value="1"/>
</dbReference>
<sequence>MTAPYGFVNSAPSPESYHWIIELYGADNLENCEAIAHAMKTAASKAGATVLDCKLHHFGENQGVTGVALLAESHISIHTWPEFRYAAIDVFMCGSTNPKASADHLKEFFNAEDAVIQIIPRGRNLDMSAPDALGL</sequence>
<keyword evidence="9" id="KW-0704">Schiff base</keyword>
<dbReference type="Pfam" id="PF02675">
    <property type="entry name" value="AdoMet_dc"/>
    <property type="match status" value="1"/>
</dbReference>
<dbReference type="Gene3D" id="3.30.360.110">
    <property type="entry name" value="S-adenosylmethionine decarboxylase domain"/>
    <property type="match status" value="1"/>
</dbReference>
<name>A0A285NIN4_9HYPH</name>
<dbReference type="InterPro" id="IPR042286">
    <property type="entry name" value="AdoMetDC_C"/>
</dbReference>
<dbReference type="InterPro" id="IPR003826">
    <property type="entry name" value="AdoMetDC_fam_prok"/>
</dbReference>
<dbReference type="InterPro" id="IPR016067">
    <property type="entry name" value="S-AdoMet_deCO2ase_core"/>
</dbReference>
<accession>A0A285NIN4</accession>
<dbReference type="GO" id="GO:0008295">
    <property type="term" value="P:spermidine biosynthetic process"/>
    <property type="evidence" value="ECO:0007669"/>
    <property type="project" value="UniProtKB-KW"/>
</dbReference>
<evidence type="ECO:0000313" key="11">
    <source>
        <dbReference type="EMBL" id="SNZ07726.1"/>
    </source>
</evidence>
<dbReference type="Gene3D" id="3.30.160.750">
    <property type="match status" value="1"/>
</dbReference>
<keyword evidence="8" id="KW-0456">Lyase</keyword>
<gene>
    <name evidence="11" type="ORF">SAMN06265368_1239</name>
</gene>
<keyword evidence="4" id="KW-0068">Autocatalytic cleavage</keyword>
<evidence type="ECO:0000313" key="12">
    <source>
        <dbReference type="Proteomes" id="UP000219439"/>
    </source>
</evidence>
<dbReference type="PANTHER" id="PTHR33866">
    <property type="entry name" value="S-ADENOSYLMETHIONINE DECARBOXYLASE PROENZYME"/>
    <property type="match status" value="1"/>
</dbReference>
<evidence type="ECO:0000256" key="1">
    <source>
        <dbReference type="ARBA" id="ARBA00001928"/>
    </source>
</evidence>
<evidence type="ECO:0000256" key="4">
    <source>
        <dbReference type="ARBA" id="ARBA00022813"/>
    </source>
</evidence>
<evidence type="ECO:0000256" key="2">
    <source>
        <dbReference type="ARBA" id="ARBA00022691"/>
    </source>
</evidence>
<evidence type="ECO:0000256" key="5">
    <source>
        <dbReference type="ARBA" id="ARBA00023066"/>
    </source>
</evidence>